<feature type="compositionally biased region" description="Basic and acidic residues" evidence="1">
    <location>
        <begin position="136"/>
        <end position="165"/>
    </location>
</feature>
<gene>
    <name evidence="2" type="ORF">HNR25_004069</name>
</gene>
<reference evidence="2 3" key="1">
    <citation type="submission" date="2020-08" db="EMBL/GenBank/DDBJ databases">
        <title>Sequencing the genomes of 1000 actinobacteria strains.</title>
        <authorList>
            <person name="Klenk H.-P."/>
        </authorList>
    </citation>
    <scope>NUCLEOTIDE SEQUENCE [LARGE SCALE GENOMIC DNA]</scope>
    <source>
        <strain evidence="2 3">DSM 44593</strain>
    </source>
</reference>
<feature type="compositionally biased region" description="Basic residues" evidence="1">
    <location>
        <begin position="167"/>
        <end position="176"/>
    </location>
</feature>
<evidence type="ECO:0000313" key="3">
    <source>
        <dbReference type="Proteomes" id="UP000578077"/>
    </source>
</evidence>
<feature type="region of interest" description="Disordered" evidence="1">
    <location>
        <begin position="97"/>
        <end position="192"/>
    </location>
</feature>
<evidence type="ECO:0000313" key="2">
    <source>
        <dbReference type="EMBL" id="MBB6000318.1"/>
    </source>
</evidence>
<name>A0A841EHL4_9ACTN</name>
<dbReference type="AlphaFoldDB" id="A0A841EHL4"/>
<dbReference type="RefSeq" id="WP_246463782.1">
    <property type="nucleotide sequence ID" value="NZ_BAABKT010000029.1"/>
</dbReference>
<dbReference type="EMBL" id="JACHLY010000001">
    <property type="protein sequence ID" value="MBB6000318.1"/>
    <property type="molecule type" value="Genomic_DNA"/>
</dbReference>
<dbReference type="Gene3D" id="3.40.30.10">
    <property type="entry name" value="Glutaredoxin"/>
    <property type="match status" value="1"/>
</dbReference>
<dbReference type="Proteomes" id="UP000578077">
    <property type="component" value="Unassembled WGS sequence"/>
</dbReference>
<evidence type="ECO:0000256" key="1">
    <source>
        <dbReference type="SAM" id="MobiDB-lite"/>
    </source>
</evidence>
<comment type="caution">
    <text evidence="2">The sequence shown here is derived from an EMBL/GenBank/DDBJ whole genome shotgun (WGS) entry which is preliminary data.</text>
</comment>
<protein>
    <submittedName>
        <fullName evidence="2">(2Fe-2S) ferredoxin</fullName>
    </submittedName>
</protein>
<sequence length="192" mass="20807">MTPTGRPCRLVVCRGCCCGTAEKRPGVDHEGQLERLRSLRGGDVPVHTSTCLGICFQANVVVVQPSSAGRERGGRPVWLGGVTEDRLIDDLDAWIRDGGPGAAPMPESLARRVTSEDAEKPEDEKSKKDKKKKKDKKDQAGEESEQDKKPGKDKKDQKSTHDGKQSKPGKHGKPGKPGKAEKDAKAQKYGNV</sequence>
<organism evidence="2 3">
    <name type="scientific">Streptomonospora salina</name>
    <dbReference type="NCBI Taxonomy" id="104205"/>
    <lineage>
        <taxon>Bacteria</taxon>
        <taxon>Bacillati</taxon>
        <taxon>Actinomycetota</taxon>
        <taxon>Actinomycetes</taxon>
        <taxon>Streptosporangiales</taxon>
        <taxon>Nocardiopsidaceae</taxon>
        <taxon>Streptomonospora</taxon>
    </lineage>
</organism>
<dbReference type="SUPFAM" id="SSF52833">
    <property type="entry name" value="Thioredoxin-like"/>
    <property type="match status" value="1"/>
</dbReference>
<proteinExistence type="predicted"/>
<keyword evidence="3" id="KW-1185">Reference proteome</keyword>
<feature type="compositionally biased region" description="Basic and acidic residues" evidence="1">
    <location>
        <begin position="109"/>
        <end position="127"/>
    </location>
</feature>
<dbReference type="InterPro" id="IPR036249">
    <property type="entry name" value="Thioredoxin-like_sf"/>
</dbReference>
<dbReference type="CDD" id="cd02980">
    <property type="entry name" value="TRX_Fd_family"/>
    <property type="match status" value="1"/>
</dbReference>
<accession>A0A841EHL4</accession>